<protein>
    <submittedName>
        <fullName evidence="2">Uncharacterized protein</fullName>
    </submittedName>
</protein>
<dbReference type="RefSeq" id="WP_134211137.1">
    <property type="nucleotide sequence ID" value="NZ_CP038015.1"/>
</dbReference>
<feature type="transmembrane region" description="Helical" evidence="1">
    <location>
        <begin position="56"/>
        <end position="74"/>
    </location>
</feature>
<accession>A0A4P7A0S2</accession>
<name>A0A4P7A0S2_9BACL</name>
<keyword evidence="1" id="KW-0472">Membrane</keyword>
<keyword evidence="1" id="KW-1133">Transmembrane helix</keyword>
<dbReference type="EMBL" id="CP038015">
    <property type="protein sequence ID" value="QBP42590.1"/>
    <property type="molecule type" value="Genomic_DNA"/>
</dbReference>
<evidence type="ECO:0000256" key="1">
    <source>
        <dbReference type="SAM" id="Phobius"/>
    </source>
</evidence>
<reference evidence="2 3" key="1">
    <citation type="submission" date="2019-03" db="EMBL/GenBank/DDBJ databases">
        <title>Complete genome sequence of Paenisporosarcina antarctica CGMCC 1.6503T.</title>
        <authorList>
            <person name="Rong J.-C."/>
            <person name="Chi N.-Y."/>
            <person name="Zhang Q.-F."/>
        </authorList>
    </citation>
    <scope>NUCLEOTIDE SEQUENCE [LARGE SCALE GENOMIC DNA]</scope>
    <source>
        <strain evidence="2 3">CGMCC 1.6503</strain>
    </source>
</reference>
<evidence type="ECO:0000313" key="3">
    <source>
        <dbReference type="Proteomes" id="UP000294292"/>
    </source>
</evidence>
<keyword evidence="3" id="KW-1185">Reference proteome</keyword>
<keyword evidence="1" id="KW-0812">Transmembrane</keyword>
<sequence length="75" mass="9117">MNQLISHYERQQVKIDEPVVLKRLNLLFRYNMTDIELYDETRRAWRVRADREKAKYAFSVFVGIVHEVYTILTIL</sequence>
<dbReference type="AlphaFoldDB" id="A0A4P7A0S2"/>
<dbReference type="KEGG" id="panc:E2636_16170"/>
<dbReference type="Proteomes" id="UP000294292">
    <property type="component" value="Chromosome"/>
</dbReference>
<dbReference type="OrthoDB" id="67448at2"/>
<evidence type="ECO:0000313" key="2">
    <source>
        <dbReference type="EMBL" id="QBP42590.1"/>
    </source>
</evidence>
<gene>
    <name evidence="2" type="ORF">E2636_16170</name>
</gene>
<organism evidence="2 3">
    <name type="scientific">Paenisporosarcina antarctica</name>
    <dbReference type="NCBI Taxonomy" id="417367"/>
    <lineage>
        <taxon>Bacteria</taxon>
        <taxon>Bacillati</taxon>
        <taxon>Bacillota</taxon>
        <taxon>Bacilli</taxon>
        <taxon>Bacillales</taxon>
        <taxon>Caryophanaceae</taxon>
        <taxon>Paenisporosarcina</taxon>
    </lineage>
</organism>
<proteinExistence type="predicted"/>